<reference evidence="2 3" key="1">
    <citation type="submission" date="2020-11" db="EMBL/GenBank/DDBJ databases">
        <authorList>
            <person name="Wallbank WR R."/>
            <person name="Pardo Diaz C."/>
            <person name="Kozak K."/>
            <person name="Martin S."/>
            <person name="Jiggins C."/>
            <person name="Moest M."/>
            <person name="Warren A I."/>
            <person name="Generalovic N T."/>
            <person name="Byers J.R.P. K."/>
            <person name="Montejo-Kovacevich G."/>
            <person name="Yen C E."/>
        </authorList>
    </citation>
    <scope>NUCLEOTIDE SEQUENCE [LARGE SCALE GENOMIC DNA]</scope>
</reference>
<protein>
    <submittedName>
        <fullName evidence="2">Uncharacterized protein</fullName>
    </submittedName>
</protein>
<name>A0A7R8UZS0_HERIL</name>
<dbReference type="FunCoup" id="A0A7R8UZS0">
    <property type="interactions" value="25"/>
</dbReference>
<dbReference type="PANTHER" id="PTHR47890">
    <property type="entry name" value="LD24308P"/>
    <property type="match status" value="1"/>
</dbReference>
<accession>A0A7R8UZS0</accession>
<sequence length="634" mass="73700">MATFYSYLVIALATLYASSNVLAKQKGATNIDELRAHYIDLEKSLWKYLEQRTDANQNQKLKKVFESNRIFTLQNFRKEFIYDKYFPLQRFYEWSLLEIDFRIINELFQYFRETLIKYENGNYDERATRDLAESVLDDPKISIKNTSIKIHNVMTLQGFYYRSIGASNEQICATKQSPQQFLYSLYSDITLTELKGYAMMQFSWMILNIYDKGNFTDEAKLMRADFEKRSIESQEMVKQVMQRADRVLWTCDPPVYVKGETYDEVTRLLQGYIENEVDMNPDHTCRENCGYYVESKSHGCFKDLYCSRQPRCNGKILSCTYVDSDMWICPASEKSTRRYEYITYENGRSLGKPGHCVRGTTKVDSWWRWLFWHCSYCFCLCDEQGVKSDRYFNLRETISDVDKNKVVTGLRFVKKNRVFHLQIQQGELAPRGNINETSLQWKPVEEYKIFDLNVSPGIDYHTLTASSRAVDLDDLMADVPSYIVTGVKFRVVGAHLNLEMRITEFDFEAGKLVEPHVTSYWISNDNTDVSGNRRTEVKLKSPDVSTNSQVKSVPKSSHNQYIHFVNTDMDKDAAQNTVPFIDIQDVVSNPPVPLSGVGLYHKGQDQYGGFLAPKVITYDFSPHIQSPSFDNQTN</sequence>
<dbReference type="InParanoid" id="A0A7R8UZS0"/>
<feature type="chain" id="PRO_5031376166" evidence="1">
    <location>
        <begin position="24"/>
        <end position="634"/>
    </location>
</feature>
<evidence type="ECO:0000313" key="2">
    <source>
        <dbReference type="EMBL" id="CAD7090027.1"/>
    </source>
</evidence>
<dbReference type="EMBL" id="LR899013">
    <property type="protein sequence ID" value="CAD7090027.1"/>
    <property type="molecule type" value="Genomic_DNA"/>
</dbReference>
<dbReference type="Pfam" id="PF16061">
    <property type="entry name" value="DUF4803"/>
    <property type="match status" value="1"/>
</dbReference>
<evidence type="ECO:0000256" key="1">
    <source>
        <dbReference type="SAM" id="SignalP"/>
    </source>
</evidence>
<keyword evidence="1" id="KW-0732">Signal</keyword>
<organism evidence="2 3">
    <name type="scientific">Hermetia illucens</name>
    <name type="common">Black soldier fly</name>
    <dbReference type="NCBI Taxonomy" id="343691"/>
    <lineage>
        <taxon>Eukaryota</taxon>
        <taxon>Metazoa</taxon>
        <taxon>Ecdysozoa</taxon>
        <taxon>Arthropoda</taxon>
        <taxon>Hexapoda</taxon>
        <taxon>Insecta</taxon>
        <taxon>Pterygota</taxon>
        <taxon>Neoptera</taxon>
        <taxon>Endopterygota</taxon>
        <taxon>Diptera</taxon>
        <taxon>Brachycera</taxon>
        <taxon>Stratiomyomorpha</taxon>
        <taxon>Stratiomyidae</taxon>
        <taxon>Hermetiinae</taxon>
        <taxon>Hermetia</taxon>
    </lineage>
</organism>
<dbReference type="PANTHER" id="PTHR47890:SF1">
    <property type="entry name" value="LD24308P"/>
    <property type="match status" value="1"/>
</dbReference>
<feature type="signal peptide" evidence="1">
    <location>
        <begin position="1"/>
        <end position="23"/>
    </location>
</feature>
<proteinExistence type="predicted"/>
<dbReference type="AlphaFoldDB" id="A0A7R8UZS0"/>
<keyword evidence="3" id="KW-1185">Reference proteome</keyword>
<dbReference type="InterPro" id="IPR032062">
    <property type="entry name" value="DUF4803"/>
</dbReference>
<gene>
    <name evidence="2" type="ORF">HERILL_LOCUS12540</name>
</gene>
<dbReference type="Proteomes" id="UP000594454">
    <property type="component" value="Chromosome 5"/>
</dbReference>
<evidence type="ECO:0000313" key="3">
    <source>
        <dbReference type="Proteomes" id="UP000594454"/>
    </source>
</evidence>
<dbReference type="OrthoDB" id="6366357at2759"/>